<comment type="caution">
    <text evidence="2">The sequence shown here is derived from an EMBL/GenBank/DDBJ whole genome shotgun (WGS) entry which is preliminary data.</text>
</comment>
<dbReference type="EMBL" id="JACHJW010000001">
    <property type="protein sequence ID" value="MBB4962233.1"/>
    <property type="molecule type" value="Genomic_DNA"/>
</dbReference>
<evidence type="ECO:0000313" key="2">
    <source>
        <dbReference type="EMBL" id="MBB4962233.1"/>
    </source>
</evidence>
<sequence>MVLPPGHTAGLQPLVVRQPGGAVRESIRD</sequence>
<protein>
    <submittedName>
        <fullName evidence="2">Uncharacterized protein</fullName>
    </submittedName>
</protein>
<evidence type="ECO:0000256" key="1">
    <source>
        <dbReference type="SAM" id="MobiDB-lite"/>
    </source>
</evidence>
<accession>A0A7W7SWG2</accession>
<dbReference type="AlphaFoldDB" id="A0A7W7SWG2"/>
<organism evidence="2 3">
    <name type="scientific">Micromonospora polyrhachis</name>
    <dbReference type="NCBI Taxonomy" id="1282883"/>
    <lineage>
        <taxon>Bacteria</taxon>
        <taxon>Bacillati</taxon>
        <taxon>Actinomycetota</taxon>
        <taxon>Actinomycetes</taxon>
        <taxon>Micromonosporales</taxon>
        <taxon>Micromonosporaceae</taxon>
        <taxon>Micromonospora</taxon>
    </lineage>
</organism>
<gene>
    <name evidence="2" type="ORF">FHR38_005966</name>
</gene>
<proteinExistence type="predicted"/>
<reference evidence="2 3" key="1">
    <citation type="submission" date="2020-08" db="EMBL/GenBank/DDBJ databases">
        <title>Sequencing the genomes of 1000 actinobacteria strains.</title>
        <authorList>
            <person name="Klenk H.-P."/>
        </authorList>
    </citation>
    <scope>NUCLEOTIDE SEQUENCE [LARGE SCALE GENOMIC DNA]</scope>
    <source>
        <strain evidence="2 3">DSM 45886</strain>
    </source>
</reference>
<evidence type="ECO:0000313" key="3">
    <source>
        <dbReference type="Proteomes" id="UP000578819"/>
    </source>
</evidence>
<feature type="region of interest" description="Disordered" evidence="1">
    <location>
        <begin position="1"/>
        <end position="29"/>
    </location>
</feature>
<dbReference type="Proteomes" id="UP000578819">
    <property type="component" value="Unassembled WGS sequence"/>
</dbReference>
<keyword evidence="3" id="KW-1185">Reference proteome</keyword>
<name>A0A7W7SWG2_9ACTN</name>